<reference evidence="1 2" key="1">
    <citation type="submission" date="2019-10" db="EMBL/GenBank/DDBJ databases">
        <authorList>
            <person name="Palmer J.M."/>
        </authorList>
    </citation>
    <scope>NUCLEOTIDE SEQUENCE [LARGE SCALE GENOMIC DNA]</scope>
    <source>
        <strain evidence="1 2">TWF506</strain>
    </source>
</reference>
<dbReference type="Proteomes" id="UP001307849">
    <property type="component" value="Unassembled WGS sequence"/>
</dbReference>
<protein>
    <submittedName>
        <fullName evidence="1">Uncharacterized protein</fullName>
    </submittedName>
</protein>
<comment type="caution">
    <text evidence="1">The sequence shown here is derived from an EMBL/GenBank/DDBJ whole genome shotgun (WGS) entry which is preliminary data.</text>
</comment>
<evidence type="ECO:0000313" key="2">
    <source>
        <dbReference type="Proteomes" id="UP001307849"/>
    </source>
</evidence>
<proteinExistence type="predicted"/>
<evidence type="ECO:0000313" key="1">
    <source>
        <dbReference type="EMBL" id="KAK6497179.1"/>
    </source>
</evidence>
<dbReference type="AlphaFoldDB" id="A0AAN8RP05"/>
<sequence>MFFHAPRQRSPVRNIFQENVVHSKIVCLENDQALLWPQYSIQTSTTTPQRRVIEELVQYLLNPADSAVIVKPVPVRKDRPTETKPSLTTLPSSVLNMITECLSDYDSLCLAISSRDLFNKSIERMQNIVCPLQNIGCWSGKALVRADPSNPTPTATAVEAQYLDKTTDATIITPALRSNETLYLASFPDKRLVLHGIAHDMHIPQIIRRFVSAALRDKEYENLFIAGEEYVLRNVDRREYIRFYTDKVKSTVVDVGEFKEGEETPMVEILHEAEVLLDAISCAPEDTFSKERFEKGSWAGCRVDIVSKKRVDEEEGWKLAEKTDVTRSYNRPEDCRGRYFRDGNGALRDRSRSGSMRRDKSVGKRNRMYSFLGKEKFMLPCQPRVLVDGRIMTEDWRRYPVGAVI</sequence>
<gene>
    <name evidence="1" type="ORF">TWF506_004654</name>
</gene>
<keyword evidence="2" id="KW-1185">Reference proteome</keyword>
<name>A0AAN8RP05_9PEZI</name>
<dbReference type="EMBL" id="JAVHJM010000015">
    <property type="protein sequence ID" value="KAK6497179.1"/>
    <property type="molecule type" value="Genomic_DNA"/>
</dbReference>
<organism evidence="1 2">
    <name type="scientific">Arthrobotrys conoides</name>
    <dbReference type="NCBI Taxonomy" id="74498"/>
    <lineage>
        <taxon>Eukaryota</taxon>
        <taxon>Fungi</taxon>
        <taxon>Dikarya</taxon>
        <taxon>Ascomycota</taxon>
        <taxon>Pezizomycotina</taxon>
        <taxon>Orbiliomycetes</taxon>
        <taxon>Orbiliales</taxon>
        <taxon>Orbiliaceae</taxon>
        <taxon>Arthrobotrys</taxon>
    </lineage>
</organism>
<accession>A0AAN8RP05</accession>